<gene>
    <name evidence="7 8" type="primary">deoC</name>
    <name evidence="8" type="ORF">DWW32_04065</name>
</gene>
<evidence type="ECO:0000313" key="8">
    <source>
        <dbReference type="EMBL" id="RGU92599.1"/>
    </source>
</evidence>
<dbReference type="SUPFAM" id="SSF51569">
    <property type="entry name" value="Aldolase"/>
    <property type="match status" value="1"/>
</dbReference>
<evidence type="ECO:0000256" key="5">
    <source>
        <dbReference type="ARBA" id="ARBA00048791"/>
    </source>
</evidence>
<dbReference type="GeneID" id="66579528"/>
<dbReference type="GO" id="GO:0005737">
    <property type="term" value="C:cytoplasm"/>
    <property type="evidence" value="ECO:0007669"/>
    <property type="project" value="UniProtKB-SubCell"/>
</dbReference>
<organism evidence="8 9">
    <name type="scientific">Holdemanella biformis</name>
    <dbReference type="NCBI Taxonomy" id="1735"/>
    <lineage>
        <taxon>Bacteria</taxon>
        <taxon>Bacillati</taxon>
        <taxon>Bacillota</taxon>
        <taxon>Erysipelotrichia</taxon>
        <taxon>Erysipelotrichales</taxon>
        <taxon>Erysipelotrichaceae</taxon>
        <taxon>Holdemanella</taxon>
    </lineage>
</organism>
<dbReference type="CDD" id="cd00959">
    <property type="entry name" value="DeoC"/>
    <property type="match status" value="1"/>
</dbReference>
<feature type="active site" description="Proton donor/acceptor" evidence="7">
    <location>
        <position position="92"/>
    </location>
</feature>
<dbReference type="EC" id="4.1.2.4" evidence="7"/>
<dbReference type="NCBIfam" id="TIGR00126">
    <property type="entry name" value="deoC"/>
    <property type="match status" value="1"/>
</dbReference>
<feature type="active site" description="Proton donor/acceptor" evidence="7">
    <location>
        <position position="185"/>
    </location>
</feature>
<comment type="function">
    <text evidence="6 7">Catalyzes a reversible aldol reaction between acetaldehyde and D-glyceraldehyde 3-phosphate to generate 2-deoxy-D-ribose 5-phosphate.</text>
</comment>
<keyword evidence="4 7" id="KW-0704">Schiff base</keyword>
<dbReference type="InterPro" id="IPR028581">
    <property type="entry name" value="DeoC_typeI"/>
</dbReference>
<dbReference type="EMBL" id="QRYQ01000005">
    <property type="protein sequence ID" value="RGU92599.1"/>
    <property type="molecule type" value="Genomic_DNA"/>
</dbReference>
<feature type="active site" description="Schiff-base intermediate with acetaldehyde" evidence="7">
    <location>
        <position position="156"/>
    </location>
</feature>
<proteinExistence type="inferred from homology"/>
<dbReference type="GO" id="GO:0006018">
    <property type="term" value="P:2-deoxyribose 1-phosphate catabolic process"/>
    <property type="evidence" value="ECO:0007669"/>
    <property type="project" value="UniProtKB-UniRule"/>
</dbReference>
<evidence type="ECO:0000256" key="7">
    <source>
        <dbReference type="HAMAP-Rule" id="MF_00114"/>
    </source>
</evidence>
<dbReference type="GO" id="GO:0004139">
    <property type="term" value="F:deoxyribose-phosphate aldolase activity"/>
    <property type="evidence" value="ECO:0007669"/>
    <property type="project" value="UniProtKB-UniRule"/>
</dbReference>
<comment type="caution">
    <text evidence="8">The sequence shown here is derived from an EMBL/GenBank/DDBJ whole genome shotgun (WGS) entry which is preliminary data.</text>
</comment>
<dbReference type="PANTHER" id="PTHR10889:SF1">
    <property type="entry name" value="DEOXYRIBOSE-PHOSPHATE ALDOLASE"/>
    <property type="match status" value="1"/>
</dbReference>
<dbReference type="UniPathway" id="UPA00002">
    <property type="reaction ID" value="UER00468"/>
</dbReference>
<dbReference type="InterPro" id="IPR013785">
    <property type="entry name" value="Aldolase_TIM"/>
</dbReference>
<comment type="subcellular location">
    <subcellularLocation>
        <location evidence="7">Cytoplasm</location>
    </subcellularLocation>
</comment>
<evidence type="ECO:0000256" key="3">
    <source>
        <dbReference type="ARBA" id="ARBA00023239"/>
    </source>
</evidence>
<evidence type="ECO:0000313" key="9">
    <source>
        <dbReference type="Proteomes" id="UP000265489"/>
    </source>
</evidence>
<keyword evidence="2 7" id="KW-0963">Cytoplasm</keyword>
<dbReference type="FunFam" id="3.20.20.70:FF:000044">
    <property type="entry name" value="Deoxyribose-phosphate aldolase"/>
    <property type="match status" value="1"/>
</dbReference>
<evidence type="ECO:0000256" key="2">
    <source>
        <dbReference type="ARBA" id="ARBA00022490"/>
    </source>
</evidence>
<dbReference type="InterPro" id="IPR011343">
    <property type="entry name" value="DeoC"/>
</dbReference>
<dbReference type="Gene3D" id="3.20.20.70">
    <property type="entry name" value="Aldolase class I"/>
    <property type="match status" value="1"/>
</dbReference>
<comment type="catalytic activity">
    <reaction evidence="5 7">
        <text>2-deoxy-D-ribose 5-phosphate = D-glyceraldehyde 3-phosphate + acetaldehyde</text>
        <dbReference type="Rhea" id="RHEA:12821"/>
        <dbReference type="ChEBI" id="CHEBI:15343"/>
        <dbReference type="ChEBI" id="CHEBI:59776"/>
        <dbReference type="ChEBI" id="CHEBI:62877"/>
        <dbReference type="EC" id="4.1.2.4"/>
    </reaction>
</comment>
<name>A0A395W970_9FIRM</name>
<dbReference type="SMART" id="SM01133">
    <property type="entry name" value="DeoC"/>
    <property type="match status" value="1"/>
</dbReference>
<dbReference type="HAMAP" id="MF_00114">
    <property type="entry name" value="DeoC_type1"/>
    <property type="match status" value="1"/>
</dbReference>
<keyword evidence="3 7" id="KW-0456">Lyase</keyword>
<dbReference type="InterPro" id="IPR002915">
    <property type="entry name" value="DeoC/FbaB/LacD_aldolase"/>
</dbReference>
<dbReference type="GO" id="GO:0009264">
    <property type="term" value="P:deoxyribonucleotide catabolic process"/>
    <property type="evidence" value="ECO:0007669"/>
    <property type="project" value="UniProtKB-UniRule"/>
</dbReference>
<dbReference type="GO" id="GO:0016052">
    <property type="term" value="P:carbohydrate catabolic process"/>
    <property type="evidence" value="ECO:0007669"/>
    <property type="project" value="TreeGrafter"/>
</dbReference>
<evidence type="ECO:0000256" key="6">
    <source>
        <dbReference type="ARBA" id="ARBA00056337"/>
    </source>
</evidence>
<dbReference type="RefSeq" id="WP_118324862.1">
    <property type="nucleotide sequence ID" value="NZ_CATXNH010000070.1"/>
</dbReference>
<dbReference type="PANTHER" id="PTHR10889">
    <property type="entry name" value="DEOXYRIBOSE-PHOSPHATE ALDOLASE"/>
    <property type="match status" value="1"/>
</dbReference>
<protein>
    <recommendedName>
        <fullName evidence="7">Deoxyribose-phosphate aldolase</fullName>
        <shortName evidence="7">DERA</shortName>
        <ecNumber evidence="7">4.1.2.4</ecNumber>
    </recommendedName>
    <alternativeName>
        <fullName evidence="7">2-deoxy-D-ribose 5-phosphate aldolase</fullName>
    </alternativeName>
    <alternativeName>
        <fullName evidence="7">Phosphodeoxyriboaldolase</fullName>
        <shortName evidence="7">Deoxyriboaldolase</shortName>
    </alternativeName>
</protein>
<evidence type="ECO:0000256" key="4">
    <source>
        <dbReference type="ARBA" id="ARBA00023270"/>
    </source>
</evidence>
<dbReference type="AlphaFoldDB" id="A0A395W970"/>
<accession>A0A395W970</accession>
<dbReference type="Proteomes" id="UP000265489">
    <property type="component" value="Unassembled WGS sequence"/>
</dbReference>
<comment type="similarity">
    <text evidence="1 7">Belongs to the DeoC/FbaB aldolase family. DeoC type 1 subfamily.</text>
</comment>
<dbReference type="Pfam" id="PF01791">
    <property type="entry name" value="DeoC"/>
    <property type="match status" value="1"/>
</dbReference>
<sequence>MNKTQLANYFDHTFLKPYATEADLTKLCNEAKEIGAAMVAINTTWTKFCKEQLKGTNVHVGAAISFPLGQAGLASKVAETKIAIEDGADEIDYVIDIGQAKMHHWDYIKEEMESIVSICREHNVISKVIFENCYLEKDEIKQVALIAKEVKPDFIKTSTGFGTGGATLEDVKLMVETVEGQVKVKAAGGIRDWKTCKAMIDAGAQRIGTSSSLKILEEFEAEAK</sequence>
<reference evidence="8 9" key="1">
    <citation type="submission" date="2018-08" db="EMBL/GenBank/DDBJ databases">
        <title>A genome reference for cultivated species of the human gut microbiota.</title>
        <authorList>
            <person name="Zou Y."/>
            <person name="Xue W."/>
            <person name="Luo G."/>
        </authorList>
    </citation>
    <scope>NUCLEOTIDE SEQUENCE [LARGE SCALE GENOMIC DNA]</scope>
    <source>
        <strain evidence="8 9">AF15-20</strain>
    </source>
</reference>
<comment type="pathway">
    <text evidence="7">Carbohydrate degradation; 2-deoxy-D-ribose 1-phosphate degradation; D-glyceraldehyde 3-phosphate and acetaldehyde from 2-deoxy-alpha-D-ribose 1-phosphate: step 2/2.</text>
</comment>
<dbReference type="PIRSF" id="PIRSF001357">
    <property type="entry name" value="DeoC"/>
    <property type="match status" value="1"/>
</dbReference>
<evidence type="ECO:0000256" key="1">
    <source>
        <dbReference type="ARBA" id="ARBA00010936"/>
    </source>
</evidence>